<feature type="transmembrane region" description="Helical" evidence="2">
    <location>
        <begin position="37"/>
        <end position="59"/>
    </location>
</feature>
<feature type="transmembrane region" description="Helical" evidence="2">
    <location>
        <begin position="79"/>
        <end position="100"/>
    </location>
</feature>
<dbReference type="EMBL" id="JAAVJR010000003">
    <property type="protein sequence ID" value="NJW52652.1"/>
    <property type="molecule type" value="Genomic_DNA"/>
</dbReference>
<feature type="region of interest" description="Disordered" evidence="1">
    <location>
        <begin position="1"/>
        <end position="22"/>
    </location>
</feature>
<keyword evidence="2" id="KW-1133">Transmembrane helix</keyword>
<sequence length="117" mass="12674">MEKQNEKQKMKKPEPDLMLERTNRDPHGQLFYHPSMLSMAITGAIIGGILLGFIAWMVADGAWSVVGLGQMSAGNRGPGAFFGFVVGSGIGGLFGGLLGIHSTLRENRRVSEEKSRK</sequence>
<proteinExistence type="predicted"/>
<evidence type="ECO:0000256" key="1">
    <source>
        <dbReference type="SAM" id="MobiDB-lite"/>
    </source>
</evidence>
<gene>
    <name evidence="3" type="ORF">HC175_06940</name>
</gene>
<dbReference type="RefSeq" id="WP_168137767.1">
    <property type="nucleotide sequence ID" value="NZ_JAAVJR010000003.1"/>
</dbReference>
<reference evidence="3 4" key="1">
    <citation type="submission" date="2020-03" db="EMBL/GenBank/DDBJ databases">
        <title>Salinimicrobium sp. nov, isolated from SCS.</title>
        <authorList>
            <person name="Cao W.R."/>
        </authorList>
    </citation>
    <scope>NUCLEOTIDE SEQUENCE [LARGE SCALE GENOMIC DNA]</scope>
    <source>
        <strain evidence="4">J15B91</strain>
    </source>
</reference>
<evidence type="ECO:0000313" key="3">
    <source>
        <dbReference type="EMBL" id="NJW52652.1"/>
    </source>
</evidence>
<organism evidence="3 4">
    <name type="scientific">Salinimicrobium oceani</name>
    <dbReference type="NCBI Taxonomy" id="2722702"/>
    <lineage>
        <taxon>Bacteria</taxon>
        <taxon>Pseudomonadati</taxon>
        <taxon>Bacteroidota</taxon>
        <taxon>Flavobacteriia</taxon>
        <taxon>Flavobacteriales</taxon>
        <taxon>Flavobacteriaceae</taxon>
        <taxon>Salinimicrobium</taxon>
    </lineage>
</organism>
<keyword evidence="2" id="KW-0472">Membrane</keyword>
<comment type="caution">
    <text evidence="3">The sequence shown here is derived from an EMBL/GenBank/DDBJ whole genome shotgun (WGS) entry which is preliminary data.</text>
</comment>
<protein>
    <submittedName>
        <fullName evidence="3">Uncharacterized protein</fullName>
    </submittedName>
</protein>
<evidence type="ECO:0000313" key="4">
    <source>
        <dbReference type="Proteomes" id="UP000703674"/>
    </source>
</evidence>
<keyword evidence="4" id="KW-1185">Reference proteome</keyword>
<dbReference type="Proteomes" id="UP000703674">
    <property type="component" value="Unassembled WGS sequence"/>
</dbReference>
<accession>A0ABX1CZX4</accession>
<name>A0ABX1CZX4_9FLAO</name>
<keyword evidence="2" id="KW-0812">Transmembrane</keyword>
<evidence type="ECO:0000256" key="2">
    <source>
        <dbReference type="SAM" id="Phobius"/>
    </source>
</evidence>